<gene>
    <name evidence="1" type="ORF">Hypma_010539</name>
</gene>
<dbReference type="AlphaFoldDB" id="A0A369JJD3"/>
<dbReference type="SUPFAM" id="SSF56219">
    <property type="entry name" value="DNase I-like"/>
    <property type="match status" value="1"/>
</dbReference>
<sequence>MLDDAQLLLNLITDYNMVMALPKDIPTLHTQRMKNWSRPDNVFCSPNAEDHVMGCDVMPRYRGPCTDHIPIATVLDIPIVKVVPDPVQNFWMTDWKAFEETLLIKITENLPPAVPLANNEEFQTAAEALT</sequence>
<dbReference type="Gene3D" id="3.60.10.10">
    <property type="entry name" value="Endonuclease/exonuclease/phosphatase"/>
    <property type="match status" value="1"/>
</dbReference>
<protein>
    <recommendedName>
        <fullName evidence="3">Endonuclease/exonuclease/phosphatase domain-containing protein</fullName>
    </recommendedName>
</protein>
<name>A0A369JJD3_HYPMA</name>
<evidence type="ECO:0008006" key="3">
    <source>
        <dbReference type="Google" id="ProtNLM"/>
    </source>
</evidence>
<dbReference type="EMBL" id="LUEZ02000051">
    <property type="protein sequence ID" value="RDB22319.1"/>
    <property type="molecule type" value="Genomic_DNA"/>
</dbReference>
<reference evidence="1" key="1">
    <citation type="submission" date="2018-04" db="EMBL/GenBank/DDBJ databases">
        <title>Whole genome sequencing of Hypsizygus marmoreus.</title>
        <authorList>
            <person name="Choi I.-G."/>
            <person name="Min B."/>
            <person name="Kim J.-G."/>
            <person name="Kim S."/>
            <person name="Oh Y.-L."/>
            <person name="Kong W.-S."/>
            <person name="Park H."/>
            <person name="Jeong J."/>
            <person name="Song E.-S."/>
        </authorList>
    </citation>
    <scope>NUCLEOTIDE SEQUENCE [LARGE SCALE GENOMIC DNA]</scope>
    <source>
        <strain evidence="1">51987-8</strain>
    </source>
</reference>
<dbReference type="Proteomes" id="UP000076154">
    <property type="component" value="Unassembled WGS sequence"/>
</dbReference>
<dbReference type="InterPro" id="IPR036691">
    <property type="entry name" value="Endo/exonu/phosph_ase_sf"/>
</dbReference>
<accession>A0A369JJD3</accession>
<dbReference type="STRING" id="39966.A0A369JJD3"/>
<evidence type="ECO:0000313" key="1">
    <source>
        <dbReference type="EMBL" id="RDB22319.1"/>
    </source>
</evidence>
<organism evidence="1 2">
    <name type="scientific">Hypsizygus marmoreus</name>
    <name type="common">White beech mushroom</name>
    <name type="synonym">Agaricus marmoreus</name>
    <dbReference type="NCBI Taxonomy" id="39966"/>
    <lineage>
        <taxon>Eukaryota</taxon>
        <taxon>Fungi</taxon>
        <taxon>Dikarya</taxon>
        <taxon>Basidiomycota</taxon>
        <taxon>Agaricomycotina</taxon>
        <taxon>Agaricomycetes</taxon>
        <taxon>Agaricomycetidae</taxon>
        <taxon>Agaricales</taxon>
        <taxon>Tricholomatineae</taxon>
        <taxon>Lyophyllaceae</taxon>
        <taxon>Hypsizygus</taxon>
    </lineage>
</organism>
<comment type="caution">
    <text evidence="1">The sequence shown here is derived from an EMBL/GenBank/DDBJ whole genome shotgun (WGS) entry which is preliminary data.</text>
</comment>
<keyword evidence="2" id="KW-1185">Reference proteome</keyword>
<dbReference type="OrthoDB" id="3261136at2759"/>
<proteinExistence type="predicted"/>
<dbReference type="InParanoid" id="A0A369JJD3"/>
<evidence type="ECO:0000313" key="2">
    <source>
        <dbReference type="Proteomes" id="UP000076154"/>
    </source>
</evidence>